<dbReference type="AlphaFoldDB" id="A0A2J0KUX9"/>
<protein>
    <recommendedName>
        <fullName evidence="1">Flavodoxin-like domain-containing protein</fullName>
    </recommendedName>
</protein>
<proteinExistence type="predicted"/>
<evidence type="ECO:0000259" key="1">
    <source>
        <dbReference type="Pfam" id="PF12682"/>
    </source>
</evidence>
<dbReference type="SUPFAM" id="SSF52218">
    <property type="entry name" value="Flavoproteins"/>
    <property type="match status" value="1"/>
</dbReference>
<gene>
    <name evidence="2" type="ORF">COS99_07340</name>
</gene>
<dbReference type="Proteomes" id="UP000230052">
    <property type="component" value="Unassembled WGS sequence"/>
</dbReference>
<organism evidence="2 3">
    <name type="scientific">Candidatus Aquitaenariimonas noxiae</name>
    <dbReference type="NCBI Taxonomy" id="1974741"/>
    <lineage>
        <taxon>Bacteria</taxon>
        <taxon>Pseudomonadati</taxon>
        <taxon>Candidatus Omnitrophota</taxon>
        <taxon>Candidatus Aquitaenariimonas</taxon>
    </lineage>
</organism>
<reference evidence="2 3" key="1">
    <citation type="submission" date="2017-09" db="EMBL/GenBank/DDBJ databases">
        <title>Depth-based differentiation of microbial function through sediment-hosted aquifers and enrichment of novel symbionts in the deep terrestrial subsurface.</title>
        <authorList>
            <person name="Probst A.J."/>
            <person name="Ladd B."/>
            <person name="Jarett J.K."/>
            <person name="Geller-Mcgrath D.E."/>
            <person name="Sieber C.M."/>
            <person name="Emerson J.B."/>
            <person name="Anantharaman K."/>
            <person name="Thomas B.C."/>
            <person name="Malmstrom R."/>
            <person name="Stieglmeier M."/>
            <person name="Klingl A."/>
            <person name="Woyke T."/>
            <person name="Ryan C.M."/>
            <person name="Banfield J.F."/>
        </authorList>
    </citation>
    <scope>NUCLEOTIDE SEQUENCE [LARGE SCALE GENOMIC DNA]</scope>
    <source>
        <strain evidence="2">CG07_land_8_20_14_0_80_42_15</strain>
    </source>
</reference>
<dbReference type="Gene3D" id="3.40.50.360">
    <property type="match status" value="1"/>
</dbReference>
<dbReference type="InterPro" id="IPR008254">
    <property type="entry name" value="Flavodoxin/NO_synth"/>
</dbReference>
<dbReference type="InterPro" id="IPR029039">
    <property type="entry name" value="Flavoprotein-like_sf"/>
</dbReference>
<dbReference type="Pfam" id="PF12682">
    <property type="entry name" value="Flavodoxin_4"/>
    <property type="match status" value="1"/>
</dbReference>
<evidence type="ECO:0000313" key="3">
    <source>
        <dbReference type="Proteomes" id="UP000230052"/>
    </source>
</evidence>
<dbReference type="GO" id="GO:0010181">
    <property type="term" value="F:FMN binding"/>
    <property type="evidence" value="ECO:0007669"/>
    <property type="project" value="InterPro"/>
</dbReference>
<sequence>MKFDVSGFDTICMGTPVWAFAPAPAINTYLDRIKGAEGKKAVIFTTFGSGTGIQGCINNIKRRLGEKNVETIKELNVQMKKVGDPDFVRRAISNLEV</sequence>
<dbReference type="EMBL" id="PEWV01000071">
    <property type="protein sequence ID" value="PIU41144.1"/>
    <property type="molecule type" value="Genomic_DNA"/>
</dbReference>
<feature type="domain" description="Flavodoxin-like" evidence="1">
    <location>
        <begin position="3"/>
        <end position="81"/>
    </location>
</feature>
<name>A0A2J0KUX9_9BACT</name>
<evidence type="ECO:0000313" key="2">
    <source>
        <dbReference type="EMBL" id="PIU41144.1"/>
    </source>
</evidence>
<comment type="caution">
    <text evidence="2">The sequence shown here is derived from an EMBL/GenBank/DDBJ whole genome shotgun (WGS) entry which is preliminary data.</text>
</comment>
<accession>A0A2J0KUX9</accession>